<evidence type="ECO:0000313" key="6">
    <source>
        <dbReference type="Proteomes" id="UP001341281"/>
    </source>
</evidence>
<evidence type="ECO:0000313" key="5">
    <source>
        <dbReference type="EMBL" id="WVZ69710.1"/>
    </source>
</evidence>
<keyword evidence="1 2" id="KW-0694">RNA-binding</keyword>
<dbReference type="AlphaFoldDB" id="A0AAQ3TBT5"/>
<feature type="region of interest" description="Disordered" evidence="3">
    <location>
        <begin position="412"/>
        <end position="446"/>
    </location>
</feature>
<dbReference type="InterPro" id="IPR035979">
    <property type="entry name" value="RBD_domain_sf"/>
</dbReference>
<dbReference type="EMBL" id="CP144748">
    <property type="protein sequence ID" value="WVZ69710.1"/>
    <property type="molecule type" value="Genomic_DNA"/>
</dbReference>
<evidence type="ECO:0000256" key="3">
    <source>
        <dbReference type="SAM" id="MobiDB-lite"/>
    </source>
</evidence>
<dbReference type="Proteomes" id="UP001341281">
    <property type="component" value="Chromosome 04"/>
</dbReference>
<dbReference type="PANTHER" id="PTHR48024:SF25">
    <property type="entry name" value="UBP1-ASSOCIATED PROTEIN 2C"/>
    <property type="match status" value="1"/>
</dbReference>
<evidence type="ECO:0000256" key="2">
    <source>
        <dbReference type="PROSITE-ProRule" id="PRU00176"/>
    </source>
</evidence>
<dbReference type="InterPro" id="IPR050886">
    <property type="entry name" value="RNA-binding_reg"/>
</dbReference>
<accession>A0AAQ3TBT5</accession>
<dbReference type="PROSITE" id="PS50102">
    <property type="entry name" value="RRM"/>
    <property type="match status" value="2"/>
</dbReference>
<keyword evidence="6" id="KW-1185">Reference proteome</keyword>
<dbReference type="Pfam" id="PF00076">
    <property type="entry name" value="RRM_1"/>
    <property type="match status" value="2"/>
</dbReference>
<proteinExistence type="predicted"/>
<evidence type="ECO:0000259" key="4">
    <source>
        <dbReference type="PROSITE" id="PS50102"/>
    </source>
</evidence>
<feature type="region of interest" description="Disordered" evidence="3">
    <location>
        <begin position="258"/>
        <end position="298"/>
    </location>
</feature>
<organism evidence="5 6">
    <name type="scientific">Paspalum notatum var. saurae</name>
    <dbReference type="NCBI Taxonomy" id="547442"/>
    <lineage>
        <taxon>Eukaryota</taxon>
        <taxon>Viridiplantae</taxon>
        <taxon>Streptophyta</taxon>
        <taxon>Embryophyta</taxon>
        <taxon>Tracheophyta</taxon>
        <taxon>Spermatophyta</taxon>
        <taxon>Magnoliopsida</taxon>
        <taxon>Liliopsida</taxon>
        <taxon>Poales</taxon>
        <taxon>Poaceae</taxon>
        <taxon>PACMAD clade</taxon>
        <taxon>Panicoideae</taxon>
        <taxon>Andropogonodae</taxon>
        <taxon>Paspaleae</taxon>
        <taxon>Paspalinae</taxon>
        <taxon>Paspalum</taxon>
    </lineage>
</organism>
<feature type="domain" description="RRM" evidence="4">
    <location>
        <begin position="75"/>
        <end position="152"/>
    </location>
</feature>
<dbReference type="GO" id="GO:0003723">
    <property type="term" value="F:RNA binding"/>
    <property type="evidence" value="ECO:0007669"/>
    <property type="project" value="UniProtKB-UniRule"/>
</dbReference>
<dbReference type="InterPro" id="IPR000504">
    <property type="entry name" value="RRM_dom"/>
</dbReference>
<protein>
    <recommendedName>
        <fullName evidence="4">RRM domain-containing protein</fullName>
    </recommendedName>
</protein>
<feature type="domain" description="RRM" evidence="4">
    <location>
        <begin position="176"/>
        <end position="253"/>
    </location>
</feature>
<evidence type="ECO:0000256" key="1">
    <source>
        <dbReference type="ARBA" id="ARBA00022884"/>
    </source>
</evidence>
<dbReference type="SUPFAM" id="SSF54928">
    <property type="entry name" value="RNA-binding domain, RBD"/>
    <property type="match status" value="2"/>
</dbReference>
<reference evidence="5 6" key="1">
    <citation type="submission" date="2024-02" db="EMBL/GenBank/DDBJ databases">
        <title>High-quality chromosome-scale genome assembly of Pensacola bahiagrass (Paspalum notatum Flugge var. saurae).</title>
        <authorList>
            <person name="Vega J.M."/>
            <person name="Podio M."/>
            <person name="Orjuela J."/>
            <person name="Siena L.A."/>
            <person name="Pessino S.C."/>
            <person name="Combes M.C."/>
            <person name="Mariac C."/>
            <person name="Albertini E."/>
            <person name="Pupilli F."/>
            <person name="Ortiz J.P.A."/>
            <person name="Leblanc O."/>
        </authorList>
    </citation>
    <scope>NUCLEOTIDE SEQUENCE [LARGE SCALE GENOMIC DNA]</scope>
    <source>
        <strain evidence="5">R1</strain>
        <tissue evidence="5">Leaf</tissue>
    </source>
</reference>
<gene>
    <name evidence="5" type="ORF">U9M48_018455</name>
</gene>
<dbReference type="InterPro" id="IPR012677">
    <property type="entry name" value="Nucleotide-bd_a/b_plait_sf"/>
</dbReference>
<dbReference type="Gene3D" id="3.30.70.330">
    <property type="match status" value="2"/>
</dbReference>
<sequence length="505" mass="50841">MDHFSKKRKPDENGAAVASPAGGAAALGLTRDDVLRLLEPLSRDQLADIAAAAALVSAHALDAVRAAADRDPALRKLFVRGLGWETTSDSLRAIFSAYGDLEEAVVITDKSTGRSKGYGFVTFRHADSAVLALKEPSKKIDGRITVTQLAAAGAAGGPSGGAAGSGGAPVADVSLRKIFVGNVPADMPSERLLAHFASYGEIEEGPLGFDKQTGKFRGFALFVYKTPEGAQASLVDSVKVIDGHQLVCKLAIEGKKGKQGQAQQSGPANQQQQQQQMMQGGPQDMQGGLGSQMGAQYGGPGSGLPSFGAFGSVGAGFGGPNPYGNMPSNMGGGAGGLGSMGGQVPTGLGGGGAGGFGPGGLGGGPFGGSSQFGAAGMGAYGGLGMGGGSMYRMQQGAGGLPGGAFGEGGNYPLPGSGFRGQDPQGGMSPGPGGRAPPMGDTPEEDPGCARIYILIDPPSPGPQRPVKGFLPCHLHHLSVPLEMVPSASSDRVSSVEWKTWHEEAV</sequence>
<dbReference type="SMART" id="SM00360">
    <property type="entry name" value="RRM"/>
    <property type="match status" value="2"/>
</dbReference>
<feature type="compositionally biased region" description="Low complexity" evidence="3">
    <location>
        <begin position="259"/>
        <end position="286"/>
    </location>
</feature>
<dbReference type="FunFam" id="3.30.70.330:FF:000640">
    <property type="entry name" value="UBP1-associated protein 2C"/>
    <property type="match status" value="1"/>
</dbReference>
<feature type="compositionally biased region" description="Gly residues" evidence="3">
    <location>
        <begin position="287"/>
        <end position="298"/>
    </location>
</feature>
<dbReference type="PANTHER" id="PTHR48024">
    <property type="entry name" value="GEO13361P1-RELATED"/>
    <property type="match status" value="1"/>
</dbReference>
<dbReference type="GO" id="GO:0005634">
    <property type="term" value="C:nucleus"/>
    <property type="evidence" value="ECO:0007669"/>
    <property type="project" value="TreeGrafter"/>
</dbReference>
<name>A0AAQ3TBT5_PASNO</name>
<dbReference type="FunFam" id="3.30.70.330:FF:000529">
    <property type="entry name" value="UBP1-associated protein 2C isoform A"/>
    <property type="match status" value="1"/>
</dbReference>